<feature type="transmembrane region" description="Helical" evidence="1">
    <location>
        <begin position="39"/>
        <end position="61"/>
    </location>
</feature>
<name>M5TT93_9BACT</name>
<proteinExistence type="predicted"/>
<evidence type="ECO:0000313" key="3">
    <source>
        <dbReference type="EMBL" id="EMI52380.1"/>
    </source>
</evidence>
<keyword evidence="1" id="KW-0812">Transmembrane</keyword>
<dbReference type="GO" id="GO:0016020">
    <property type="term" value="C:membrane"/>
    <property type="evidence" value="ECO:0007669"/>
    <property type="project" value="InterPro"/>
</dbReference>
<feature type="transmembrane region" description="Helical" evidence="1">
    <location>
        <begin position="271"/>
        <end position="289"/>
    </location>
</feature>
<feature type="transmembrane region" description="Helical" evidence="1">
    <location>
        <begin position="131"/>
        <end position="147"/>
    </location>
</feature>
<dbReference type="PATRIC" id="fig|1263870.3.peg.6559"/>
<organism evidence="3 4">
    <name type="scientific">Rhodopirellula sallentina SM41</name>
    <dbReference type="NCBI Taxonomy" id="1263870"/>
    <lineage>
        <taxon>Bacteria</taxon>
        <taxon>Pseudomonadati</taxon>
        <taxon>Planctomycetota</taxon>
        <taxon>Planctomycetia</taxon>
        <taxon>Pirellulales</taxon>
        <taxon>Pirellulaceae</taxon>
        <taxon>Rhodopirellula</taxon>
    </lineage>
</organism>
<keyword evidence="1" id="KW-1133">Transmembrane helix</keyword>
<feature type="transmembrane region" description="Helical" evidence="1">
    <location>
        <begin position="181"/>
        <end position="204"/>
    </location>
</feature>
<evidence type="ECO:0000256" key="1">
    <source>
        <dbReference type="SAM" id="Phobius"/>
    </source>
</evidence>
<keyword evidence="4" id="KW-1185">Reference proteome</keyword>
<dbReference type="PANTHER" id="PTHR22911:SF135">
    <property type="entry name" value="BLR4310 PROTEIN"/>
    <property type="match status" value="1"/>
</dbReference>
<evidence type="ECO:0000259" key="2">
    <source>
        <dbReference type="Pfam" id="PF00892"/>
    </source>
</evidence>
<feature type="transmembrane region" description="Helical" evidence="1">
    <location>
        <begin position="12"/>
        <end position="33"/>
    </location>
</feature>
<comment type="caution">
    <text evidence="3">The sequence shown here is derived from an EMBL/GenBank/DDBJ whole genome shotgun (WGS) entry which is preliminary data.</text>
</comment>
<dbReference type="InterPro" id="IPR000620">
    <property type="entry name" value="EamA_dom"/>
</dbReference>
<dbReference type="PANTHER" id="PTHR22911">
    <property type="entry name" value="ACYL-MALONYL CONDENSING ENZYME-RELATED"/>
    <property type="match status" value="1"/>
</dbReference>
<feature type="transmembrane region" description="Helical" evidence="1">
    <location>
        <begin position="106"/>
        <end position="124"/>
    </location>
</feature>
<dbReference type="EMBL" id="ANOH01000434">
    <property type="protein sequence ID" value="EMI52380.1"/>
    <property type="molecule type" value="Genomic_DNA"/>
</dbReference>
<feature type="transmembrane region" description="Helical" evidence="1">
    <location>
        <begin position="216"/>
        <end position="234"/>
    </location>
</feature>
<dbReference type="RefSeq" id="WP_008687820.1">
    <property type="nucleotide sequence ID" value="NZ_ANOH01000434.1"/>
</dbReference>
<reference evidence="3 4" key="1">
    <citation type="journal article" date="2013" name="Mar. Genomics">
        <title>Expression of sulfatases in Rhodopirellula baltica and the diversity of sulfatases in the genus Rhodopirellula.</title>
        <authorList>
            <person name="Wegner C.E."/>
            <person name="Richter-Heitmann T."/>
            <person name="Klindworth A."/>
            <person name="Klockow C."/>
            <person name="Richter M."/>
            <person name="Achstetter T."/>
            <person name="Glockner F.O."/>
            <person name="Harder J."/>
        </authorList>
    </citation>
    <scope>NUCLEOTIDE SEQUENCE [LARGE SCALE GENOMIC DNA]</scope>
    <source>
        <strain evidence="3 4">SM41</strain>
    </source>
</reference>
<feature type="transmembrane region" description="Helical" evidence="1">
    <location>
        <begin position="82"/>
        <end position="100"/>
    </location>
</feature>
<sequence length="318" mass="33795">MIPENTTISQANLMGSIWMVAAMAAFAVEDALIKATAGILPVGQVLVFFGFGGALVFAITAARKRDRFFGPAIQSSAMRYRMLFEVAGRVFYALAVALTPLSATTVILQATPLVVVAGAAVVFGERVGLRRWSAIWVGLVGVVIVVGPGRDTFSMLSMLAVLGMLGFAGRDLTSRAAPKSVSTAILGLYGFVAVFLAGIVIAVWDSKPFIWPTSTTSTYLSAAIGVGVIAYSFLMKAMRTGEVSAVTPFRYSRLLFGIGLGVYWFGEKFSLEMLIGSALIVTSGLILIGRKRIAIRPRKTPAYELDVPSLSTADSNKS</sequence>
<feature type="transmembrane region" description="Helical" evidence="1">
    <location>
        <begin position="246"/>
        <end position="265"/>
    </location>
</feature>
<dbReference type="Pfam" id="PF00892">
    <property type="entry name" value="EamA"/>
    <property type="match status" value="2"/>
</dbReference>
<gene>
    <name evidence="3" type="ORF">RSSM_06193</name>
</gene>
<dbReference type="InterPro" id="IPR037185">
    <property type="entry name" value="EmrE-like"/>
</dbReference>
<evidence type="ECO:0000313" key="4">
    <source>
        <dbReference type="Proteomes" id="UP000011885"/>
    </source>
</evidence>
<feature type="domain" description="EamA" evidence="2">
    <location>
        <begin position="14"/>
        <end position="146"/>
    </location>
</feature>
<dbReference type="Proteomes" id="UP000011885">
    <property type="component" value="Unassembled WGS sequence"/>
</dbReference>
<dbReference type="SUPFAM" id="SSF103481">
    <property type="entry name" value="Multidrug resistance efflux transporter EmrE"/>
    <property type="match status" value="2"/>
</dbReference>
<keyword evidence="1" id="KW-0472">Membrane</keyword>
<accession>M5TT93</accession>
<dbReference type="AlphaFoldDB" id="M5TT93"/>
<feature type="transmembrane region" description="Helical" evidence="1">
    <location>
        <begin position="153"/>
        <end position="169"/>
    </location>
</feature>
<feature type="domain" description="EamA" evidence="2">
    <location>
        <begin position="158"/>
        <end position="287"/>
    </location>
</feature>
<protein>
    <submittedName>
        <fullName evidence="3">Transporter, RhaT family, DMT superfamily</fullName>
    </submittedName>
</protein>
<dbReference type="OrthoDB" id="148351at2"/>